<name>A0A4V6MTP0_9MICO</name>
<dbReference type="GO" id="GO:0015627">
    <property type="term" value="C:type II protein secretion system complex"/>
    <property type="evidence" value="ECO:0007669"/>
    <property type="project" value="InterPro"/>
</dbReference>
<evidence type="ECO:0000256" key="5">
    <source>
        <dbReference type="ARBA" id="ARBA00023136"/>
    </source>
</evidence>
<comment type="caution">
    <text evidence="7">The sequence shown here is derived from an EMBL/GenBank/DDBJ whole genome shotgun (WGS) entry which is preliminary data.</text>
</comment>
<dbReference type="AlphaFoldDB" id="A0A4V6MTP0"/>
<proteinExistence type="predicted"/>
<dbReference type="RefSeq" id="WP_130981958.1">
    <property type="nucleotide sequence ID" value="NZ_SISG01000001.1"/>
</dbReference>
<gene>
    <name evidence="7" type="ORF">EYE40_10855</name>
</gene>
<feature type="transmembrane region" description="Helical" evidence="6">
    <location>
        <begin position="21"/>
        <end position="44"/>
    </location>
</feature>
<comment type="subcellular location">
    <subcellularLocation>
        <location evidence="1">Membrane</location>
        <topology evidence="1">Single-pass membrane protein</topology>
    </subcellularLocation>
</comment>
<dbReference type="PROSITE" id="PS00409">
    <property type="entry name" value="PROKAR_NTER_METHYL"/>
    <property type="match status" value="1"/>
</dbReference>
<dbReference type="Proteomes" id="UP000294194">
    <property type="component" value="Unassembled WGS sequence"/>
</dbReference>
<keyword evidence="4 6" id="KW-1133">Transmembrane helix</keyword>
<dbReference type="SUPFAM" id="SSF54523">
    <property type="entry name" value="Pili subunits"/>
    <property type="match status" value="1"/>
</dbReference>
<dbReference type="InterPro" id="IPR012902">
    <property type="entry name" value="N_methyl_site"/>
</dbReference>
<dbReference type="InterPro" id="IPR000983">
    <property type="entry name" value="Bac_GSPG_pilin"/>
</dbReference>
<dbReference type="Pfam" id="PF07963">
    <property type="entry name" value="N_methyl"/>
    <property type="match status" value="1"/>
</dbReference>
<reference evidence="8" key="1">
    <citation type="submission" date="2019-02" db="EMBL/GenBank/DDBJ databases">
        <title>Glaciihabitans arcticus sp. nov., a psychrotolerant bacterium isolated from polar soil.</title>
        <authorList>
            <person name="Dahal R.H."/>
        </authorList>
    </citation>
    <scope>NUCLEOTIDE SEQUENCE [LARGE SCALE GENOMIC DNA]</scope>
    <source>
        <strain evidence="8">RP-3-7</strain>
    </source>
</reference>
<dbReference type="EMBL" id="SISG01000001">
    <property type="protein sequence ID" value="TBN57849.1"/>
    <property type="molecule type" value="Genomic_DNA"/>
</dbReference>
<evidence type="ECO:0000256" key="6">
    <source>
        <dbReference type="SAM" id="Phobius"/>
    </source>
</evidence>
<protein>
    <submittedName>
        <fullName evidence="7">Prepilin-type N-terminal cleavage/methylation domain-containing protein</fullName>
    </submittedName>
</protein>
<dbReference type="PANTHER" id="PTHR30093:SF44">
    <property type="entry name" value="TYPE II SECRETION SYSTEM CORE PROTEIN G"/>
    <property type="match status" value="1"/>
</dbReference>
<sequence length="151" mass="15668">MIATINNSIAKKRENGEKGFTLIELLVVILIIGVLAAIAIPAFLNQRQGAWASQVESDIKNAAIAATQFSVEHNGSYVDGADTLVGAVSNGTAASVPAAWSDAGFNSTEDVTLTFALDTANPGEYTLTGGHLQRTGDVWTYSSATGVIDAP</sequence>
<evidence type="ECO:0000313" key="7">
    <source>
        <dbReference type="EMBL" id="TBN57849.1"/>
    </source>
</evidence>
<dbReference type="GO" id="GO:0016020">
    <property type="term" value="C:membrane"/>
    <property type="evidence" value="ECO:0007669"/>
    <property type="project" value="UniProtKB-SubCell"/>
</dbReference>
<keyword evidence="2" id="KW-0488">Methylation</keyword>
<evidence type="ECO:0000256" key="2">
    <source>
        <dbReference type="ARBA" id="ARBA00022481"/>
    </source>
</evidence>
<evidence type="ECO:0000256" key="4">
    <source>
        <dbReference type="ARBA" id="ARBA00022989"/>
    </source>
</evidence>
<dbReference type="PRINTS" id="PR00813">
    <property type="entry name" value="BCTERIALGSPG"/>
</dbReference>
<dbReference type="InterPro" id="IPR045584">
    <property type="entry name" value="Pilin-like"/>
</dbReference>
<dbReference type="PANTHER" id="PTHR30093">
    <property type="entry name" value="GENERAL SECRETION PATHWAY PROTEIN G"/>
    <property type="match status" value="1"/>
</dbReference>
<evidence type="ECO:0000313" key="8">
    <source>
        <dbReference type="Proteomes" id="UP000294194"/>
    </source>
</evidence>
<keyword evidence="5 6" id="KW-0472">Membrane</keyword>
<keyword evidence="8" id="KW-1185">Reference proteome</keyword>
<evidence type="ECO:0000256" key="3">
    <source>
        <dbReference type="ARBA" id="ARBA00022692"/>
    </source>
</evidence>
<evidence type="ECO:0000256" key="1">
    <source>
        <dbReference type="ARBA" id="ARBA00004167"/>
    </source>
</evidence>
<dbReference type="GO" id="GO:0015628">
    <property type="term" value="P:protein secretion by the type II secretion system"/>
    <property type="evidence" value="ECO:0007669"/>
    <property type="project" value="InterPro"/>
</dbReference>
<accession>A0A4V6MTP0</accession>
<dbReference type="Gene3D" id="3.30.700.10">
    <property type="entry name" value="Glycoprotein, Type 4 Pilin"/>
    <property type="match status" value="1"/>
</dbReference>
<organism evidence="7 8">
    <name type="scientific">Glaciihabitans arcticus</name>
    <dbReference type="NCBI Taxonomy" id="2668039"/>
    <lineage>
        <taxon>Bacteria</taxon>
        <taxon>Bacillati</taxon>
        <taxon>Actinomycetota</taxon>
        <taxon>Actinomycetes</taxon>
        <taxon>Micrococcales</taxon>
        <taxon>Microbacteriaceae</taxon>
        <taxon>Glaciihabitans</taxon>
    </lineage>
</organism>
<keyword evidence="3 6" id="KW-0812">Transmembrane</keyword>
<dbReference type="NCBIfam" id="TIGR02532">
    <property type="entry name" value="IV_pilin_GFxxxE"/>
    <property type="match status" value="1"/>
</dbReference>